<proteinExistence type="predicted"/>
<protein>
    <submittedName>
        <fullName evidence="1">Alpha-hemolysin</fullName>
    </submittedName>
</protein>
<sequence length="74" mass="8587">MFKATSLKLIRFYQSKGGSKVLFNIECNFEPSCSEYTKQCIIKYGAIKGWRLGLARIRRCNQPDLVEKIRDEVP</sequence>
<accession>A0A0J1HBR5</accession>
<evidence type="ECO:0000313" key="2">
    <source>
        <dbReference type="Proteomes" id="UP000036097"/>
    </source>
</evidence>
<dbReference type="PANTHER" id="PTHR33383">
    <property type="entry name" value="MEMBRANE PROTEIN INSERTION EFFICIENCY FACTOR-RELATED"/>
    <property type="match status" value="1"/>
</dbReference>
<evidence type="ECO:0000313" key="1">
    <source>
        <dbReference type="EMBL" id="KLV09071.1"/>
    </source>
</evidence>
<gene>
    <name evidence="1" type="ORF">ABT56_02400</name>
</gene>
<dbReference type="Proteomes" id="UP000036097">
    <property type="component" value="Unassembled WGS sequence"/>
</dbReference>
<dbReference type="STRING" id="1195763.ABT56_02400"/>
<dbReference type="PATRIC" id="fig|1195763.3.peg.520"/>
<dbReference type="SMART" id="SM01234">
    <property type="entry name" value="Haemolytic"/>
    <property type="match status" value="1"/>
</dbReference>
<dbReference type="Pfam" id="PF01809">
    <property type="entry name" value="YidD"/>
    <property type="match status" value="1"/>
</dbReference>
<organism evidence="1 2">
    <name type="scientific">Photobacterium aquae</name>
    <dbReference type="NCBI Taxonomy" id="1195763"/>
    <lineage>
        <taxon>Bacteria</taxon>
        <taxon>Pseudomonadati</taxon>
        <taxon>Pseudomonadota</taxon>
        <taxon>Gammaproteobacteria</taxon>
        <taxon>Vibrionales</taxon>
        <taxon>Vibrionaceae</taxon>
        <taxon>Photobacterium</taxon>
    </lineage>
</organism>
<comment type="caution">
    <text evidence="1">The sequence shown here is derived from an EMBL/GenBank/DDBJ whole genome shotgun (WGS) entry which is preliminary data.</text>
</comment>
<dbReference type="InterPro" id="IPR002696">
    <property type="entry name" value="Membr_insert_effic_factor_YidD"/>
</dbReference>
<dbReference type="EMBL" id="LDOT01000002">
    <property type="protein sequence ID" value="KLV09071.1"/>
    <property type="molecule type" value="Genomic_DNA"/>
</dbReference>
<dbReference type="RefSeq" id="WP_084722134.1">
    <property type="nucleotide sequence ID" value="NZ_LDOT01000002.1"/>
</dbReference>
<name>A0A0J1HBR5_9GAMM</name>
<dbReference type="OrthoDB" id="9156153at2"/>
<dbReference type="PANTHER" id="PTHR33383:SF1">
    <property type="entry name" value="MEMBRANE PROTEIN INSERTION EFFICIENCY FACTOR-RELATED"/>
    <property type="match status" value="1"/>
</dbReference>
<dbReference type="NCBIfam" id="TIGR00278">
    <property type="entry name" value="membrane protein insertion efficiency factor YidD"/>
    <property type="match status" value="1"/>
</dbReference>
<keyword evidence="2" id="KW-1185">Reference proteome</keyword>
<dbReference type="AlphaFoldDB" id="A0A0J1HBR5"/>
<reference evidence="1 2" key="1">
    <citation type="submission" date="2015-05" db="EMBL/GenBank/DDBJ databases">
        <title>Photobacterium galathea sp. nov.</title>
        <authorList>
            <person name="Machado H."/>
            <person name="Gram L."/>
        </authorList>
    </citation>
    <scope>NUCLEOTIDE SEQUENCE [LARGE SCALE GENOMIC DNA]</scope>
    <source>
        <strain evidence="1 2">CGMCC 1.12159</strain>
    </source>
</reference>